<keyword evidence="2" id="KW-0413">Isomerase</keyword>
<dbReference type="InterPro" id="IPR050509">
    <property type="entry name" value="CoA-transferase_III"/>
</dbReference>
<proteinExistence type="inferred from homology"/>
<comment type="similarity">
    <text evidence="1">Belongs to the CoA-transferase III family.</text>
</comment>
<accession>A0A2T1A105</accession>
<organism evidence="4 5">
    <name type="scientific">Antricoccus suffuscus</name>
    <dbReference type="NCBI Taxonomy" id="1629062"/>
    <lineage>
        <taxon>Bacteria</taxon>
        <taxon>Bacillati</taxon>
        <taxon>Actinomycetota</taxon>
        <taxon>Actinomycetes</taxon>
        <taxon>Geodermatophilales</taxon>
        <taxon>Antricoccaceae</taxon>
        <taxon>Antricoccus</taxon>
    </lineage>
</organism>
<comment type="caution">
    <text evidence="4">The sequence shown here is derived from an EMBL/GenBank/DDBJ whole genome shotgun (WGS) entry which is preliminary data.</text>
</comment>
<dbReference type="FunFam" id="3.30.1540.10:FF:000004">
    <property type="entry name" value="Probable alpha-methylacyl-CoA racemase mcr"/>
    <property type="match status" value="1"/>
</dbReference>
<dbReference type="GO" id="GO:0016853">
    <property type="term" value="F:isomerase activity"/>
    <property type="evidence" value="ECO:0007669"/>
    <property type="project" value="UniProtKB-KW"/>
</dbReference>
<name>A0A2T1A105_9ACTN</name>
<gene>
    <name evidence="4" type="ORF">CLV47_106162</name>
</gene>
<evidence type="ECO:0000313" key="5">
    <source>
        <dbReference type="Proteomes" id="UP000237752"/>
    </source>
</evidence>
<dbReference type="PANTHER" id="PTHR48228">
    <property type="entry name" value="SUCCINYL-COA--D-CITRAMALATE COA-TRANSFERASE"/>
    <property type="match status" value="1"/>
</dbReference>
<dbReference type="RefSeq" id="WP_106348785.1">
    <property type="nucleotide sequence ID" value="NZ_PVUE01000006.1"/>
</dbReference>
<keyword evidence="5" id="KW-1185">Reference proteome</keyword>
<dbReference type="Gene3D" id="3.40.50.10540">
    <property type="entry name" value="Crotonobetainyl-coa:carnitine coa-transferase, domain 1"/>
    <property type="match status" value="1"/>
</dbReference>
<dbReference type="Proteomes" id="UP000237752">
    <property type="component" value="Unassembled WGS sequence"/>
</dbReference>
<dbReference type="Pfam" id="PF02515">
    <property type="entry name" value="CoA_transf_3"/>
    <property type="match status" value="1"/>
</dbReference>
<dbReference type="InterPro" id="IPR044855">
    <property type="entry name" value="CoA-Trfase_III_dom3_sf"/>
</dbReference>
<evidence type="ECO:0000313" key="4">
    <source>
        <dbReference type="EMBL" id="PRZ42290.1"/>
    </source>
</evidence>
<evidence type="ECO:0000256" key="2">
    <source>
        <dbReference type="ARBA" id="ARBA00023235"/>
    </source>
</evidence>
<protein>
    <submittedName>
        <fullName evidence="4">Alpha-methylacyl-CoA racemase</fullName>
    </submittedName>
</protein>
<dbReference type="InterPro" id="IPR003673">
    <property type="entry name" value="CoA-Trfase_fam_III"/>
</dbReference>
<dbReference type="Gene3D" id="3.30.1540.10">
    <property type="entry name" value="formyl-coa transferase, domain 3"/>
    <property type="match status" value="1"/>
</dbReference>
<evidence type="ECO:0000256" key="3">
    <source>
        <dbReference type="SAM" id="MobiDB-lite"/>
    </source>
</evidence>
<feature type="region of interest" description="Disordered" evidence="3">
    <location>
        <begin position="340"/>
        <end position="366"/>
    </location>
</feature>
<dbReference type="SUPFAM" id="SSF89796">
    <property type="entry name" value="CoA-transferase family III (CaiB/BaiF)"/>
    <property type="match status" value="1"/>
</dbReference>
<dbReference type="PANTHER" id="PTHR48228:SF5">
    <property type="entry name" value="ALPHA-METHYLACYL-COA RACEMASE"/>
    <property type="match status" value="1"/>
</dbReference>
<dbReference type="InterPro" id="IPR023606">
    <property type="entry name" value="CoA-Trfase_III_dom_1_sf"/>
</dbReference>
<dbReference type="OrthoDB" id="9797653at2"/>
<reference evidence="4 5" key="1">
    <citation type="submission" date="2018-03" db="EMBL/GenBank/DDBJ databases">
        <title>Genomic Encyclopedia of Archaeal and Bacterial Type Strains, Phase II (KMG-II): from individual species to whole genera.</title>
        <authorList>
            <person name="Goeker M."/>
        </authorList>
    </citation>
    <scope>NUCLEOTIDE SEQUENCE [LARGE SCALE GENOMIC DNA]</scope>
    <source>
        <strain evidence="4 5">DSM 100065</strain>
    </source>
</reference>
<dbReference type="EMBL" id="PVUE01000006">
    <property type="protein sequence ID" value="PRZ42290.1"/>
    <property type="molecule type" value="Genomic_DNA"/>
</dbReference>
<evidence type="ECO:0000256" key="1">
    <source>
        <dbReference type="ARBA" id="ARBA00008383"/>
    </source>
</evidence>
<dbReference type="AlphaFoldDB" id="A0A2T1A105"/>
<sequence length="366" mass="38359">MAGPLTGLKVVELGGIGPGPHAAMLLSDLGADAVRVERPAGGLSLRNGAKTDWSQRGRRSVAADMKTDEGVALVRALITKADVVIDGFRPGVAERLGIGPDEFTESNPGLVFARMTGWGQAGPLSSAVGHDINYIGLTGMLHAMGTTNAPPSPPLNLVGDFGGGSLYLVLGVLAALHERGQSGRGQVVDAAIVDGVSSLGQPIWSLLNGGVWQNRRQANILDGAAPFYRTYPCSDGKYVAVGAIEPQFYAALLTGLELDPKDLPTQMDQSTWADVNKQFAEIFASRTRADWEQVFGGTDACVTPVLDFDEAAANTHLRERGALIEIDGVVQSGVAPRFSRSATDVPKAPTTPGSSTDEVCADWGIK</sequence>